<dbReference type="PROSITE" id="PS00522">
    <property type="entry name" value="DNA_POLYMERASE_X"/>
    <property type="match status" value="1"/>
</dbReference>
<evidence type="ECO:0000256" key="22">
    <source>
        <dbReference type="ARBA" id="ARBA00035717"/>
    </source>
</evidence>
<evidence type="ECO:0000256" key="15">
    <source>
        <dbReference type="ARBA" id="ARBA00022843"/>
    </source>
</evidence>
<evidence type="ECO:0000256" key="28">
    <source>
        <dbReference type="PIRSR" id="PIRSR622312-50"/>
    </source>
</evidence>
<feature type="domain" description="BRCT" evidence="30">
    <location>
        <begin position="322"/>
        <end position="424"/>
    </location>
</feature>
<dbReference type="OrthoDB" id="205514at2759"/>
<evidence type="ECO:0000256" key="25">
    <source>
        <dbReference type="ARBA" id="ARBA00044678"/>
    </source>
</evidence>
<dbReference type="InterPro" id="IPR019843">
    <property type="entry name" value="DNA_pol-X_BS"/>
</dbReference>
<dbReference type="PANTHER" id="PTHR11276:SF28">
    <property type="entry name" value="DNA POLYMERASE LAMBDA"/>
    <property type="match status" value="1"/>
</dbReference>
<evidence type="ECO:0000256" key="17">
    <source>
        <dbReference type="ARBA" id="ARBA00023053"/>
    </source>
</evidence>
<evidence type="ECO:0000256" key="6">
    <source>
        <dbReference type="ARBA" id="ARBA00012720"/>
    </source>
</evidence>
<evidence type="ECO:0000256" key="9">
    <source>
        <dbReference type="ARBA" id="ARBA00022634"/>
    </source>
</evidence>
<comment type="caution">
    <text evidence="31">The sequence shown here is derived from an EMBL/GenBank/DDBJ whole genome shotgun (WGS) entry which is preliminary data.</text>
</comment>
<name>A0A4S4N2Y9_9APHY</name>
<dbReference type="InterPro" id="IPR018944">
    <property type="entry name" value="DNA_pol_lambd_fingers_domain"/>
</dbReference>
<keyword evidence="19" id="KW-0234">DNA repair</keyword>
<keyword evidence="12" id="KW-0235">DNA replication</keyword>
<evidence type="ECO:0000256" key="12">
    <source>
        <dbReference type="ARBA" id="ARBA00022705"/>
    </source>
</evidence>
<dbReference type="Pfam" id="PF14791">
    <property type="entry name" value="DNA_pol_B_thumb"/>
    <property type="match status" value="1"/>
</dbReference>
<dbReference type="EC" id="4.2.99.18" evidence="6"/>
<evidence type="ECO:0000256" key="14">
    <source>
        <dbReference type="ARBA" id="ARBA00022763"/>
    </source>
</evidence>
<dbReference type="InterPro" id="IPR029398">
    <property type="entry name" value="PolB_thumb"/>
</dbReference>
<dbReference type="InterPro" id="IPR043519">
    <property type="entry name" value="NT_sf"/>
</dbReference>
<feature type="compositionally biased region" description="Low complexity" evidence="29">
    <location>
        <begin position="78"/>
        <end position="89"/>
    </location>
</feature>
<evidence type="ECO:0000256" key="3">
    <source>
        <dbReference type="ARBA" id="ARBA00004496"/>
    </source>
</evidence>
<keyword evidence="32" id="KW-1185">Reference proteome</keyword>
<feature type="region of interest" description="Disordered" evidence="29">
    <location>
        <begin position="39"/>
        <end position="184"/>
    </location>
</feature>
<feature type="compositionally biased region" description="Low complexity" evidence="29">
    <location>
        <begin position="41"/>
        <end position="54"/>
    </location>
</feature>
<feature type="region of interest" description="Disordered" evidence="29">
    <location>
        <begin position="1"/>
        <end position="22"/>
    </location>
</feature>
<dbReference type="GO" id="GO:0006260">
    <property type="term" value="P:DNA replication"/>
    <property type="evidence" value="ECO:0007669"/>
    <property type="project" value="UniProtKB-KW"/>
</dbReference>
<dbReference type="InterPro" id="IPR027421">
    <property type="entry name" value="DNA_pol_lamdba_lyase_dom_sf"/>
</dbReference>
<sequence>MSSLDQFFSEQADRMSIPDEDIDSYVSRITSVMRTRKPLYSSALSQDGSDQSSSAPPPQESPRKRRRIADSDCQVQVSGPSTSSNSSESVQKADASAVPAASVKRKTPEHNPDSRTNKRLKADHTEASHDGTVHAPTGPVKDNAKQSRAQRSKKVSLPSLPQTELGLEIKHAAGSGDGNTRSTVRVSSDVAGAVTKSTDVDAKMVLQHAPDGSLDTSRPPITEHSRKGQSQNIKLIKTGNSVTRVDTSNVTTPFNSAIPSSSKIGAIGPVNEESTKKANPRTQATTKKSSSKKKSKEKLLPEQYAEKIMLAMAEKDLSKRKPETMYLKDMRIFFWGGDYSKASESTMRKMDILVDRGATLLPTFQPDQATHIVCDHIVTKGSLLAAINLKSLADIPDHIPTLKWDWIRTRDGKGRMARLHDHAAFPDRIHFESPDGVLDLRLGPREKKRKAFLEAPSKSEDNTEHSKISEFTEDKVARSRIGSSLIRPSDVVIGKPGPSATKESKSTSEEDPLACFYEQARAELAAEGPRNVSEYDSDTDGEGVQGSSSMVATKHGGHEAVQKRKFMYACDRKGEQPSNEICPNQDVIDMLEKLKQIHDTKGTADDKWRVLSYNKAVRGLRTYPKRIGSVKEAMQINGVGEKTAQKIMEIINTGALQRIRYENTEDVAVVTLFQGIYGVGPSVAHKWYANGCRTLDDLKNGKFGIKLSTAQRIGLKFYDDINTRMPRAEAKEIFDLIKPIALEIDPKLFVEIMGSYRRGKADCGDIDIMITRPTDDGKTHVGVLKKLLGRCHERGIITEDLNIPENWSDLENMYRGLCRRDENSRRRRIDFLTVPYVHRGAALLYYTGDDIFNRSMRMKANRMGYSLNQKGLFANVIRNPSDRREKLDDGTIIASATEEEIFKKLG</sequence>
<dbReference type="PRINTS" id="PR00869">
    <property type="entry name" value="DNAPOLX"/>
</dbReference>
<evidence type="ECO:0000256" key="19">
    <source>
        <dbReference type="ARBA" id="ARBA00023204"/>
    </source>
</evidence>
<evidence type="ECO:0000256" key="20">
    <source>
        <dbReference type="ARBA" id="ARBA00023239"/>
    </source>
</evidence>
<feature type="compositionally biased region" description="Polar residues" evidence="29">
    <location>
        <begin position="228"/>
        <end position="263"/>
    </location>
</feature>
<accession>A0A4S4N2Y9</accession>
<comment type="subcellular location">
    <subcellularLocation>
        <location evidence="3">Cytoplasm</location>
    </subcellularLocation>
    <subcellularLocation>
        <location evidence="2">Nucleus</location>
    </subcellularLocation>
</comment>
<dbReference type="GO" id="GO:0005634">
    <property type="term" value="C:nucleus"/>
    <property type="evidence" value="ECO:0007669"/>
    <property type="project" value="UniProtKB-SubCell"/>
</dbReference>
<keyword evidence="13" id="KW-0479">Metal-binding</keyword>
<dbReference type="GO" id="GO:0003677">
    <property type="term" value="F:DNA binding"/>
    <property type="evidence" value="ECO:0007669"/>
    <property type="project" value="UniProtKB-KW"/>
</dbReference>
<dbReference type="AlphaFoldDB" id="A0A4S4N2Y9"/>
<dbReference type="PROSITE" id="PS50172">
    <property type="entry name" value="BRCT"/>
    <property type="match status" value="1"/>
</dbReference>
<dbReference type="InterPro" id="IPR003583">
    <property type="entry name" value="Hlx-hairpin-Hlx_DNA-bd_motif"/>
</dbReference>
<feature type="region of interest" description="Disordered" evidence="29">
    <location>
        <begin position="451"/>
        <end position="471"/>
    </location>
</feature>
<evidence type="ECO:0000259" key="30">
    <source>
        <dbReference type="PROSITE" id="PS50172"/>
    </source>
</evidence>
<dbReference type="SUPFAM" id="SSF47802">
    <property type="entry name" value="DNA polymerase beta, N-terminal domain-like"/>
    <property type="match status" value="1"/>
</dbReference>
<dbReference type="InterPro" id="IPR010996">
    <property type="entry name" value="HHH_MUS81"/>
</dbReference>
<keyword evidence="21" id="KW-0539">Nucleus</keyword>
<evidence type="ECO:0000256" key="2">
    <source>
        <dbReference type="ARBA" id="ARBA00004123"/>
    </source>
</evidence>
<dbReference type="InterPro" id="IPR002008">
    <property type="entry name" value="DNA_pol_X_beta-like"/>
</dbReference>
<dbReference type="Gene3D" id="3.30.210.10">
    <property type="entry name" value="DNA polymerase, thumb domain"/>
    <property type="match status" value="1"/>
</dbReference>
<feature type="region of interest" description="Disordered" evidence="29">
    <location>
        <begin position="208"/>
        <end position="298"/>
    </location>
</feature>
<dbReference type="SMART" id="SM00278">
    <property type="entry name" value="HhH1"/>
    <property type="match status" value="1"/>
</dbReference>
<keyword evidence="8" id="KW-0488">Methylation</keyword>
<keyword evidence="20" id="KW-0456">Lyase</keyword>
<dbReference type="Gene3D" id="3.30.460.10">
    <property type="entry name" value="Beta Polymerase, domain 2"/>
    <property type="match status" value="1"/>
</dbReference>
<evidence type="ECO:0000256" key="26">
    <source>
        <dbReference type="ARBA" id="ARBA00045548"/>
    </source>
</evidence>
<dbReference type="Gene3D" id="1.10.150.20">
    <property type="entry name" value="5' to 3' exonuclease, C-terminal subdomain"/>
    <property type="match status" value="1"/>
</dbReference>
<dbReference type="PRINTS" id="PR00870">
    <property type="entry name" value="DNAPOLXBETA"/>
</dbReference>
<dbReference type="InterPro" id="IPR002054">
    <property type="entry name" value="DNA-dir_DNA_pol_X"/>
</dbReference>
<dbReference type="InterPro" id="IPR028207">
    <property type="entry name" value="DNA_pol_B_palm_palm"/>
</dbReference>
<dbReference type="Pfam" id="PF14716">
    <property type="entry name" value="HHH_8"/>
    <property type="match status" value="1"/>
</dbReference>
<dbReference type="CDD" id="cd00141">
    <property type="entry name" value="NT_POLXc"/>
    <property type="match status" value="1"/>
</dbReference>
<dbReference type="CDD" id="cd00027">
    <property type="entry name" value="BRCT"/>
    <property type="match status" value="1"/>
</dbReference>
<evidence type="ECO:0000256" key="10">
    <source>
        <dbReference type="ARBA" id="ARBA00022679"/>
    </source>
</evidence>
<evidence type="ECO:0000256" key="21">
    <source>
        <dbReference type="ARBA" id="ARBA00023242"/>
    </source>
</evidence>
<evidence type="ECO:0000256" key="1">
    <source>
        <dbReference type="ARBA" id="ARBA00001946"/>
    </source>
</evidence>
<dbReference type="Pfam" id="PF14792">
    <property type="entry name" value="DNA_pol_B_palm"/>
    <property type="match status" value="1"/>
</dbReference>
<evidence type="ECO:0000256" key="13">
    <source>
        <dbReference type="ARBA" id="ARBA00022723"/>
    </source>
</evidence>
<reference evidence="31 32" key="1">
    <citation type="submission" date="2019-02" db="EMBL/GenBank/DDBJ databases">
        <title>Genome sequencing of the rare red list fungi Antrodiella citrinella (Flaviporus citrinellus).</title>
        <authorList>
            <person name="Buettner E."/>
            <person name="Kellner H."/>
        </authorList>
    </citation>
    <scope>NUCLEOTIDE SEQUENCE [LARGE SCALE GENOMIC DNA]</scope>
    <source>
        <strain evidence="31 32">DSM 108506</strain>
    </source>
</reference>
<keyword evidence="17" id="KW-0915">Sodium</keyword>
<comment type="similarity">
    <text evidence="4">Belongs to the DNA polymerase type-X family.</text>
</comment>
<evidence type="ECO:0000256" key="16">
    <source>
        <dbReference type="ARBA" id="ARBA00022932"/>
    </source>
</evidence>
<keyword evidence="10" id="KW-0808">Transferase</keyword>
<comment type="cofactor">
    <cofactor evidence="1">
        <name>Mg(2+)</name>
        <dbReference type="ChEBI" id="CHEBI:18420"/>
    </cofactor>
</comment>
<organism evidence="31 32">
    <name type="scientific">Antrodiella citrinella</name>
    <dbReference type="NCBI Taxonomy" id="2447956"/>
    <lineage>
        <taxon>Eukaryota</taxon>
        <taxon>Fungi</taxon>
        <taxon>Dikarya</taxon>
        <taxon>Basidiomycota</taxon>
        <taxon>Agaricomycotina</taxon>
        <taxon>Agaricomycetes</taxon>
        <taxon>Polyporales</taxon>
        <taxon>Steccherinaceae</taxon>
        <taxon>Antrodiella</taxon>
    </lineage>
</organism>
<comment type="catalytic activity">
    <reaction evidence="24">
        <text>2'-deoxyribonucleotide-(2'-deoxyribose 5'-phosphate)-2'-deoxyribonucleotide-DNA = a 3'-end 2'-deoxyribonucleotide-(2,3-dehydro-2,3-deoxyribose 5'-phosphate)-DNA + a 5'-end 5'-phospho-2'-deoxyribonucleoside-DNA + H(+)</text>
        <dbReference type="Rhea" id="RHEA:66592"/>
        <dbReference type="Rhea" id="RHEA-COMP:13180"/>
        <dbReference type="Rhea" id="RHEA-COMP:16897"/>
        <dbReference type="Rhea" id="RHEA-COMP:17067"/>
        <dbReference type="ChEBI" id="CHEBI:15378"/>
        <dbReference type="ChEBI" id="CHEBI:136412"/>
        <dbReference type="ChEBI" id="CHEBI:157695"/>
        <dbReference type="ChEBI" id="CHEBI:167181"/>
        <dbReference type="EC" id="4.2.99.18"/>
    </reaction>
</comment>
<evidence type="ECO:0000256" key="4">
    <source>
        <dbReference type="ARBA" id="ARBA00008323"/>
    </source>
</evidence>
<evidence type="ECO:0000313" key="32">
    <source>
        <dbReference type="Proteomes" id="UP000308730"/>
    </source>
</evidence>
<feature type="region of interest" description="Disordered" evidence="29">
    <location>
        <begin position="488"/>
        <end position="511"/>
    </location>
</feature>
<dbReference type="GO" id="GO:0046872">
    <property type="term" value="F:metal ion binding"/>
    <property type="evidence" value="ECO:0007669"/>
    <property type="project" value="UniProtKB-KW"/>
</dbReference>
<dbReference type="SUPFAM" id="SSF81301">
    <property type="entry name" value="Nucleotidyltransferase"/>
    <property type="match status" value="1"/>
</dbReference>
<dbReference type="InterPro" id="IPR037160">
    <property type="entry name" value="DNA_Pol_thumb_sf"/>
</dbReference>
<feature type="compositionally biased region" description="Basic and acidic residues" evidence="29">
    <location>
        <begin position="106"/>
        <end position="132"/>
    </location>
</feature>
<dbReference type="Pfam" id="PF10391">
    <property type="entry name" value="DNA_pol_lambd_f"/>
    <property type="match status" value="1"/>
</dbReference>
<proteinExistence type="inferred from homology"/>
<comment type="catalytic activity">
    <reaction evidence="25">
        <text>a 5'-end 2'-deoxyribose-2'-deoxyribonucleotide-DNA = (2E,4S)-4-hydroxypenten-2-al-5-phosphate + a 5'-end 5'-phospho-2'-deoxyribonucleoside-DNA + H(+)</text>
        <dbReference type="Rhea" id="RHEA:76255"/>
        <dbReference type="Rhea" id="RHEA-COMP:13180"/>
        <dbReference type="Rhea" id="RHEA-COMP:18657"/>
        <dbReference type="ChEBI" id="CHEBI:15378"/>
        <dbReference type="ChEBI" id="CHEBI:136412"/>
        <dbReference type="ChEBI" id="CHEBI:195194"/>
        <dbReference type="ChEBI" id="CHEBI:195195"/>
    </reaction>
</comment>
<comment type="function">
    <text evidence="26">Repair polymerase that plays a key role in base-excision repair. During this process, the damaged base is excised by specific DNA glycosylases, the DNA backbone is nicked at the abasic site by an apurinic/apyrimidic (AP) endonuclease, and POLB removes 5'-deoxyribose-phosphate from the preincised AP site acting as a 5'-deoxyribose-phosphate lyase (5'-dRP lyase); through its DNA polymerase activity, it adds one nucleotide to the 3' end of the arising single-nucleotide gap. Conducts 'gap-filling' DNA synthesis in a stepwise distributive fashion rather than in a processive fashion as for other DNA polymerases. It is also able to cleave sugar-phosphate bonds 3' to an intact AP site, acting as an AP lyase.</text>
</comment>
<feature type="region of interest" description="Disordered" evidence="29">
    <location>
        <begin position="526"/>
        <end position="558"/>
    </location>
</feature>
<dbReference type="EMBL" id="SGPM01000007">
    <property type="protein sequence ID" value="THH33346.1"/>
    <property type="molecule type" value="Genomic_DNA"/>
</dbReference>
<dbReference type="GO" id="GO:0140078">
    <property type="term" value="F:class I DNA-(apurinic or apyrimidinic site) endonuclease activity"/>
    <property type="evidence" value="ECO:0007669"/>
    <property type="project" value="UniProtKB-EC"/>
</dbReference>
<dbReference type="GO" id="GO:0003887">
    <property type="term" value="F:DNA-directed DNA polymerase activity"/>
    <property type="evidence" value="ECO:0007669"/>
    <property type="project" value="UniProtKB-KW"/>
</dbReference>
<evidence type="ECO:0000256" key="11">
    <source>
        <dbReference type="ARBA" id="ARBA00022695"/>
    </source>
</evidence>
<dbReference type="SMART" id="SM00483">
    <property type="entry name" value="POLXc"/>
    <property type="match status" value="1"/>
</dbReference>
<evidence type="ECO:0000256" key="27">
    <source>
        <dbReference type="ARBA" id="ARBA00049244"/>
    </source>
</evidence>
<evidence type="ECO:0000256" key="7">
    <source>
        <dbReference type="ARBA" id="ARBA00020020"/>
    </source>
</evidence>
<dbReference type="InterPro" id="IPR001357">
    <property type="entry name" value="BRCT_dom"/>
</dbReference>
<keyword evidence="16" id="KW-0239">DNA-directed DNA polymerase</keyword>
<keyword evidence="11" id="KW-0548">Nucleotidyltransferase</keyword>
<evidence type="ECO:0000256" key="23">
    <source>
        <dbReference type="ARBA" id="ARBA00035726"/>
    </source>
</evidence>
<dbReference type="PANTHER" id="PTHR11276">
    <property type="entry name" value="DNA POLYMERASE TYPE-X FAMILY MEMBER"/>
    <property type="match status" value="1"/>
</dbReference>
<dbReference type="GO" id="GO:0005737">
    <property type="term" value="C:cytoplasm"/>
    <property type="evidence" value="ECO:0007669"/>
    <property type="project" value="UniProtKB-SubCell"/>
</dbReference>
<keyword evidence="9" id="KW-0237">DNA synthesis</keyword>
<evidence type="ECO:0000256" key="24">
    <source>
        <dbReference type="ARBA" id="ARBA00044632"/>
    </source>
</evidence>
<keyword evidence="18" id="KW-0238">DNA-binding</keyword>
<dbReference type="EC" id="2.7.7.7" evidence="5"/>
<dbReference type="SUPFAM" id="SSF81585">
    <property type="entry name" value="PsbU/PolX domain-like"/>
    <property type="match status" value="1"/>
</dbReference>
<dbReference type="GO" id="GO:0006303">
    <property type="term" value="P:double-strand break repair via nonhomologous end joining"/>
    <property type="evidence" value="ECO:0007669"/>
    <property type="project" value="TreeGrafter"/>
</dbReference>
<protein>
    <recommendedName>
        <fullName evidence="7">DNA polymerase beta</fullName>
        <ecNumber evidence="5">2.7.7.7</ecNumber>
        <ecNumber evidence="6">4.2.99.18</ecNumber>
    </recommendedName>
    <alternativeName>
        <fullName evidence="22">5'-deoxyribose-phosphate lyase</fullName>
    </alternativeName>
    <alternativeName>
        <fullName evidence="23">AP lyase</fullName>
    </alternativeName>
</protein>
<dbReference type="FunFam" id="1.10.150.20:FF:000010">
    <property type="entry name" value="DNA polymerase lambda"/>
    <property type="match status" value="1"/>
</dbReference>
<evidence type="ECO:0000256" key="29">
    <source>
        <dbReference type="SAM" id="MobiDB-lite"/>
    </source>
</evidence>
<dbReference type="FunFam" id="1.10.150.110:FF:000005">
    <property type="entry name" value="DNA polymerase POL4"/>
    <property type="match status" value="1"/>
</dbReference>
<gene>
    <name evidence="31" type="ORF">EUX98_g800</name>
</gene>
<dbReference type="Gene3D" id="1.10.150.110">
    <property type="entry name" value="DNA polymerase beta, N-terminal domain-like"/>
    <property type="match status" value="1"/>
</dbReference>
<feature type="compositionally biased region" description="Basic and acidic residues" evidence="29">
    <location>
        <begin position="457"/>
        <end position="471"/>
    </location>
</feature>
<feature type="active site" description="Nucleophile; Schiff-base intermediate with DNA; for 5'-dRP lyase activity" evidence="28">
    <location>
        <position position="646"/>
    </location>
</feature>
<keyword evidence="14" id="KW-0227">DNA damage</keyword>
<keyword evidence="15" id="KW-0832">Ubl conjugation</keyword>
<comment type="catalytic activity">
    <reaction evidence="27">
        <text>DNA(n) + a 2'-deoxyribonucleoside 5'-triphosphate = DNA(n+1) + diphosphate</text>
        <dbReference type="Rhea" id="RHEA:22508"/>
        <dbReference type="Rhea" id="RHEA-COMP:17339"/>
        <dbReference type="Rhea" id="RHEA-COMP:17340"/>
        <dbReference type="ChEBI" id="CHEBI:33019"/>
        <dbReference type="ChEBI" id="CHEBI:61560"/>
        <dbReference type="ChEBI" id="CHEBI:173112"/>
        <dbReference type="EC" id="2.7.7.7"/>
    </reaction>
</comment>
<evidence type="ECO:0000256" key="18">
    <source>
        <dbReference type="ARBA" id="ARBA00023125"/>
    </source>
</evidence>
<evidence type="ECO:0000256" key="8">
    <source>
        <dbReference type="ARBA" id="ARBA00022481"/>
    </source>
</evidence>
<evidence type="ECO:0000256" key="5">
    <source>
        <dbReference type="ARBA" id="ARBA00012417"/>
    </source>
</evidence>
<evidence type="ECO:0000313" key="31">
    <source>
        <dbReference type="EMBL" id="THH33346.1"/>
    </source>
</evidence>
<dbReference type="Proteomes" id="UP000308730">
    <property type="component" value="Unassembled WGS sequence"/>
</dbReference>
<dbReference type="InterPro" id="IPR022312">
    <property type="entry name" value="DNA_pol_X"/>
</dbReference>